<reference evidence="2 3" key="1">
    <citation type="submission" date="2019-11" db="EMBL/GenBank/DDBJ databases">
        <title>Spirosoma endbachense sp. nov., isolated from a natural salt meadow.</title>
        <authorList>
            <person name="Rojas J."/>
            <person name="Ambika Manirajan B."/>
            <person name="Ratering S."/>
            <person name="Suarez C."/>
            <person name="Geissler-Plaum R."/>
            <person name="Schnell S."/>
        </authorList>
    </citation>
    <scope>NUCLEOTIDE SEQUENCE [LARGE SCALE GENOMIC DNA]</scope>
    <source>
        <strain evidence="2 3">I-24</strain>
    </source>
</reference>
<proteinExistence type="predicted"/>
<evidence type="ECO:0000313" key="2">
    <source>
        <dbReference type="EMBL" id="QHV99207.1"/>
    </source>
</evidence>
<dbReference type="AlphaFoldDB" id="A0A6P1W5A2"/>
<evidence type="ECO:0000313" key="3">
    <source>
        <dbReference type="Proteomes" id="UP000464577"/>
    </source>
</evidence>
<accession>A0A6P1W5A2</accession>
<sequence length="101" mass="11207">MSHTTDPTDPRLGRGVDQEPTAQHDVYLVLSEEERAQGFVRPVRRTYVHSKCGVATTMSQAIAETYARNPKFYGATYCCGCIKHLPVGEFVWDGTDQLVGS</sequence>
<gene>
    <name evidence="2" type="ORF">GJR95_31210</name>
</gene>
<keyword evidence="3" id="KW-1185">Reference proteome</keyword>
<feature type="region of interest" description="Disordered" evidence="1">
    <location>
        <begin position="1"/>
        <end position="20"/>
    </location>
</feature>
<name>A0A6P1W5A2_9BACT</name>
<dbReference type="KEGG" id="senf:GJR95_31210"/>
<protein>
    <submittedName>
        <fullName evidence="2">Uncharacterized protein</fullName>
    </submittedName>
</protein>
<feature type="compositionally biased region" description="Basic and acidic residues" evidence="1">
    <location>
        <begin position="1"/>
        <end position="17"/>
    </location>
</feature>
<dbReference type="Proteomes" id="UP000464577">
    <property type="component" value="Chromosome"/>
</dbReference>
<organism evidence="2 3">
    <name type="scientific">Spirosoma endbachense</name>
    <dbReference type="NCBI Taxonomy" id="2666025"/>
    <lineage>
        <taxon>Bacteria</taxon>
        <taxon>Pseudomonadati</taxon>
        <taxon>Bacteroidota</taxon>
        <taxon>Cytophagia</taxon>
        <taxon>Cytophagales</taxon>
        <taxon>Cytophagaceae</taxon>
        <taxon>Spirosoma</taxon>
    </lineage>
</organism>
<evidence type="ECO:0000256" key="1">
    <source>
        <dbReference type="SAM" id="MobiDB-lite"/>
    </source>
</evidence>
<dbReference type="RefSeq" id="WP_162389611.1">
    <property type="nucleotide sequence ID" value="NZ_CP045997.1"/>
</dbReference>
<dbReference type="EMBL" id="CP045997">
    <property type="protein sequence ID" value="QHV99207.1"/>
    <property type="molecule type" value="Genomic_DNA"/>
</dbReference>